<keyword evidence="1" id="KW-0812">Transmembrane</keyword>
<name>A0A0F9ZM00_9BACT</name>
<accession>A0A0F9ZM00</accession>
<evidence type="ECO:0000256" key="1">
    <source>
        <dbReference type="SAM" id="Phobius"/>
    </source>
</evidence>
<sequence>MRKETILAILAGISIGLIFAFGSWRLIKNIKRNVPVSTSRPTPIQKTDLFVTLDKLSSFDVIVDKEYRLTGLTNPNSNVLVITEEKDFLTKSNAKGSFEIIVTFPQNLSEVKINDTKINLVFSSEFKELGATSYVGTVTDITGGTIQIKDPQGEIKQASVEDDTKYINTLKKNIEVKSTDLAIGDYIVAMGFINGNKVLKTKRILITSPMEENKFEAKLITIEKLTKTKINDITLPKKWVGPNVKDLEIGQKIIVTGKTENDIFSLRSIFVPDLVR</sequence>
<dbReference type="PATRIC" id="fig|1618566.3.peg.292"/>
<dbReference type="AlphaFoldDB" id="A0A0F9ZM00"/>
<reference evidence="2 3" key="1">
    <citation type="journal article" date="2015" name="Nature">
        <title>rRNA introns, odd ribosomes, and small enigmatic genomes across a large radiation of phyla.</title>
        <authorList>
            <person name="Brown C.T."/>
            <person name="Hug L.A."/>
            <person name="Thomas B.C."/>
            <person name="Sharon I."/>
            <person name="Castelle C.J."/>
            <person name="Singh A."/>
            <person name="Wilkins M.J."/>
            <person name="Williams K.H."/>
            <person name="Banfield J.F."/>
        </authorList>
    </citation>
    <scope>NUCLEOTIDE SEQUENCE [LARGE SCALE GENOMIC DNA]</scope>
</reference>
<dbReference type="STRING" id="1618566.UR35_C0002G0111"/>
<evidence type="ECO:0000313" key="2">
    <source>
        <dbReference type="EMBL" id="KKP45278.1"/>
    </source>
</evidence>
<organism evidence="2 3">
    <name type="scientific">Candidatus Woesebacteria bacterium GW2011_GWB1_33_22</name>
    <dbReference type="NCBI Taxonomy" id="1618566"/>
    <lineage>
        <taxon>Bacteria</taxon>
        <taxon>Candidatus Woeseibacteriota</taxon>
    </lineage>
</organism>
<dbReference type="EMBL" id="LBOW01000002">
    <property type="protein sequence ID" value="KKP45278.1"/>
    <property type="molecule type" value="Genomic_DNA"/>
</dbReference>
<protein>
    <recommendedName>
        <fullName evidence="4">DUF5666 domain-containing protein</fullName>
    </recommendedName>
</protein>
<proteinExistence type="predicted"/>
<gene>
    <name evidence="2" type="ORF">UR35_C0002G0111</name>
</gene>
<keyword evidence="1" id="KW-1133">Transmembrane helix</keyword>
<feature type="transmembrane region" description="Helical" evidence="1">
    <location>
        <begin position="6"/>
        <end position="27"/>
    </location>
</feature>
<dbReference type="Proteomes" id="UP000034778">
    <property type="component" value="Unassembled WGS sequence"/>
</dbReference>
<evidence type="ECO:0008006" key="4">
    <source>
        <dbReference type="Google" id="ProtNLM"/>
    </source>
</evidence>
<evidence type="ECO:0000313" key="3">
    <source>
        <dbReference type="Proteomes" id="UP000034778"/>
    </source>
</evidence>
<keyword evidence="1" id="KW-0472">Membrane</keyword>
<comment type="caution">
    <text evidence="2">The sequence shown here is derived from an EMBL/GenBank/DDBJ whole genome shotgun (WGS) entry which is preliminary data.</text>
</comment>